<dbReference type="EMBL" id="UINC01000665">
    <property type="protein sequence ID" value="SUZ59149.1"/>
    <property type="molecule type" value="Genomic_DNA"/>
</dbReference>
<name>A0A381NY67_9ZZZZ</name>
<dbReference type="AlphaFoldDB" id="A0A381NY67"/>
<evidence type="ECO:0000313" key="1">
    <source>
        <dbReference type="EMBL" id="SUZ59149.1"/>
    </source>
</evidence>
<protein>
    <submittedName>
        <fullName evidence="1">Uncharacterized protein</fullName>
    </submittedName>
</protein>
<reference evidence="1" key="1">
    <citation type="submission" date="2018-05" db="EMBL/GenBank/DDBJ databases">
        <authorList>
            <person name="Lanie J.A."/>
            <person name="Ng W.-L."/>
            <person name="Kazmierczak K.M."/>
            <person name="Andrzejewski T.M."/>
            <person name="Davidsen T.M."/>
            <person name="Wayne K.J."/>
            <person name="Tettelin H."/>
            <person name="Glass J.I."/>
            <person name="Rusch D."/>
            <person name="Podicherti R."/>
            <person name="Tsui H.-C.T."/>
            <person name="Winkler M.E."/>
        </authorList>
    </citation>
    <scope>NUCLEOTIDE SEQUENCE</scope>
</reference>
<sequence>MILEKKELSSGLRYDSLFLGVKFGMSSEEFYSHCWELNKQELIKQGPSNSSVKYLLPTKSNGQNIEMLFYPNFNNDTIFEVNTEFSYTAWAPWNKDLFSDSLIKEIKILLSDWYKSDFIEIKNPENEKYLYVTVNGNRRITLTIMDDRKVRARFTDLLIEKTIN</sequence>
<gene>
    <name evidence="1" type="ORF">METZ01_LOCUS12003</name>
</gene>
<proteinExistence type="predicted"/>
<organism evidence="1">
    <name type="scientific">marine metagenome</name>
    <dbReference type="NCBI Taxonomy" id="408172"/>
    <lineage>
        <taxon>unclassified sequences</taxon>
        <taxon>metagenomes</taxon>
        <taxon>ecological metagenomes</taxon>
    </lineage>
</organism>
<accession>A0A381NY67</accession>